<feature type="domain" description="DUF4116" evidence="1">
    <location>
        <begin position="38"/>
        <end position="85"/>
    </location>
</feature>
<dbReference type="RefSeq" id="XP_002680441.1">
    <property type="nucleotide sequence ID" value="XM_002680395.1"/>
</dbReference>
<dbReference type="AlphaFoldDB" id="D2V5R8"/>
<proteinExistence type="predicted"/>
<dbReference type="InterPro" id="IPR025197">
    <property type="entry name" value="DUF4116"/>
</dbReference>
<dbReference type="Proteomes" id="UP000006671">
    <property type="component" value="Unassembled WGS sequence"/>
</dbReference>
<dbReference type="InParanoid" id="D2V5R8"/>
<gene>
    <name evidence="2" type="ORF">NAEGRDRAFT_64178</name>
</gene>
<organism evidence="3">
    <name type="scientific">Naegleria gruberi</name>
    <name type="common">Amoeba</name>
    <dbReference type="NCBI Taxonomy" id="5762"/>
    <lineage>
        <taxon>Eukaryota</taxon>
        <taxon>Discoba</taxon>
        <taxon>Heterolobosea</taxon>
        <taxon>Tetramitia</taxon>
        <taxon>Eutetramitia</taxon>
        <taxon>Vahlkampfiidae</taxon>
        <taxon>Naegleria</taxon>
    </lineage>
</organism>
<feature type="domain" description="DUF4116" evidence="1">
    <location>
        <begin position="178"/>
        <end position="222"/>
    </location>
</feature>
<feature type="domain" description="DUF4116" evidence="1">
    <location>
        <begin position="87"/>
        <end position="132"/>
    </location>
</feature>
<evidence type="ECO:0000313" key="3">
    <source>
        <dbReference type="Proteomes" id="UP000006671"/>
    </source>
</evidence>
<name>D2V5R8_NAEGR</name>
<dbReference type="GeneID" id="8849252"/>
<keyword evidence="3" id="KW-1185">Reference proteome</keyword>
<dbReference type="KEGG" id="ngr:NAEGRDRAFT_64178"/>
<dbReference type="Pfam" id="PF13475">
    <property type="entry name" value="DUF4116"/>
    <property type="match status" value="3"/>
</dbReference>
<accession>D2V5R8</accession>
<dbReference type="VEuPathDB" id="AmoebaDB:NAEGRDRAFT_64178"/>
<dbReference type="EMBL" id="GG738853">
    <property type="protein sequence ID" value="EFC47697.1"/>
    <property type="molecule type" value="Genomic_DNA"/>
</dbReference>
<reference evidence="2 3" key="1">
    <citation type="journal article" date="2010" name="Cell">
        <title>The genome of Naegleria gruberi illuminates early eukaryotic versatility.</title>
        <authorList>
            <person name="Fritz-Laylin L.K."/>
            <person name="Prochnik S.E."/>
            <person name="Ginger M.L."/>
            <person name="Dacks J.B."/>
            <person name="Carpenter M.L."/>
            <person name="Field M.C."/>
            <person name="Kuo A."/>
            <person name="Paredez A."/>
            <person name="Chapman J."/>
            <person name="Pham J."/>
            <person name="Shu S."/>
            <person name="Neupane R."/>
            <person name="Cipriano M."/>
            <person name="Mancuso J."/>
            <person name="Tu H."/>
            <person name="Salamov A."/>
            <person name="Lindquist E."/>
            <person name="Shapiro H."/>
            <person name="Lucas S."/>
            <person name="Grigoriev I.V."/>
            <person name="Cande W.Z."/>
            <person name="Fulton C."/>
            <person name="Rokhsar D.S."/>
            <person name="Dawson S.C."/>
        </authorList>
    </citation>
    <scope>NUCLEOTIDE SEQUENCE [LARGE SCALE GENOMIC DNA]</scope>
    <source>
        <strain evidence="2 3">NEG-M</strain>
    </source>
</reference>
<sequence length="277" mass="32967">MARDDEIILALISLSKIGTEKFIEQLKLDFHTNFRINPNVIMKCFLQCHWMIKFADESLRDNEEFMLKAMETYPKTLYYISDRLKLNKSFILKAVNTNGRVYNFLSPEFQNDTEIISTAVKRNGFIFASIPRKFHSNKEILLSAFIDGCDRYNGNNFYTVNGQYRFIFKQVPKALKSDRELALSLVQRFGYSIYYLSRDLINDREIVLKAIENCYFSIMVVYKHIFVYRDDEIMKLAARQYQPSSSLSLQLDRKLRREIEDEKYSKRSSFSWNKYQY</sequence>
<evidence type="ECO:0000259" key="1">
    <source>
        <dbReference type="Pfam" id="PF13475"/>
    </source>
</evidence>
<evidence type="ECO:0000313" key="2">
    <source>
        <dbReference type="EMBL" id="EFC47697.1"/>
    </source>
</evidence>
<protein>
    <submittedName>
        <fullName evidence="2">Predicted protein</fullName>
    </submittedName>
</protein>